<evidence type="ECO:0000313" key="9">
    <source>
        <dbReference type="Proteomes" id="UP001447188"/>
    </source>
</evidence>
<dbReference type="PROSITE" id="PS00856">
    <property type="entry name" value="GUANYLATE_KINASE_1"/>
    <property type="match status" value="1"/>
</dbReference>
<dbReference type="GO" id="GO:0004385">
    <property type="term" value="F:GMP kinase activity"/>
    <property type="evidence" value="ECO:0007669"/>
    <property type="project" value="UniProtKB-EC"/>
</dbReference>
<sequence>MTPGTLSYSTRLDSEKLGENFTDLTIVPKAPIVISGPSGTGKSTLLKRLFAAHPNTFGFSVSHTTRLPRTGEKDGIEYNFVTKEAFESLIAENAFIERAKFSGNHYGTSIAAVKDVANKGLVCILDIEMEGVKQVKKTDLGAKFIFLKPPSMAALKARLEGRGTETTDSLLNRLMQAEKELEYAEQPGAHDKIIVNDDLETAFKELDEYIISLL</sequence>
<dbReference type="PANTHER" id="PTHR23117:SF13">
    <property type="entry name" value="GUANYLATE KINASE"/>
    <property type="match status" value="1"/>
</dbReference>
<dbReference type="SUPFAM" id="SSF52540">
    <property type="entry name" value="P-loop containing nucleoside triphosphate hydrolases"/>
    <property type="match status" value="1"/>
</dbReference>
<evidence type="ECO:0000256" key="2">
    <source>
        <dbReference type="ARBA" id="ARBA00012961"/>
    </source>
</evidence>
<feature type="domain" description="Guanylate kinase-like" evidence="7">
    <location>
        <begin position="29"/>
        <end position="211"/>
    </location>
</feature>
<evidence type="ECO:0000256" key="3">
    <source>
        <dbReference type="ARBA" id="ARBA00022679"/>
    </source>
</evidence>
<gene>
    <name evidence="8" type="primary">GUK1</name>
    <name evidence="8" type="ORF">Q9L58_007587</name>
</gene>
<name>A0ABR3GC24_9PEZI</name>
<evidence type="ECO:0000256" key="6">
    <source>
        <dbReference type="ARBA" id="ARBA00022840"/>
    </source>
</evidence>
<dbReference type="Gene3D" id="3.40.50.300">
    <property type="entry name" value="P-loop containing nucleotide triphosphate hydrolases"/>
    <property type="match status" value="1"/>
</dbReference>
<dbReference type="CDD" id="cd00071">
    <property type="entry name" value="GMPK"/>
    <property type="match status" value="1"/>
</dbReference>
<proteinExistence type="inferred from homology"/>
<keyword evidence="6" id="KW-0067">ATP-binding</keyword>
<organism evidence="8 9">
    <name type="scientific">Discina gigas</name>
    <dbReference type="NCBI Taxonomy" id="1032678"/>
    <lineage>
        <taxon>Eukaryota</taxon>
        <taxon>Fungi</taxon>
        <taxon>Dikarya</taxon>
        <taxon>Ascomycota</taxon>
        <taxon>Pezizomycotina</taxon>
        <taxon>Pezizomycetes</taxon>
        <taxon>Pezizales</taxon>
        <taxon>Discinaceae</taxon>
        <taxon>Discina</taxon>
    </lineage>
</organism>
<comment type="caution">
    <text evidence="8">The sequence shown here is derived from an EMBL/GenBank/DDBJ whole genome shotgun (WGS) entry which is preliminary data.</text>
</comment>
<dbReference type="InterPro" id="IPR008145">
    <property type="entry name" value="GK/Ca_channel_bsu"/>
</dbReference>
<dbReference type="PROSITE" id="PS50052">
    <property type="entry name" value="GUANYLATE_KINASE_2"/>
    <property type="match status" value="1"/>
</dbReference>
<dbReference type="NCBIfam" id="TIGR03263">
    <property type="entry name" value="guanyl_kin"/>
    <property type="match status" value="1"/>
</dbReference>
<dbReference type="Pfam" id="PF00625">
    <property type="entry name" value="Guanylate_kin"/>
    <property type="match status" value="1"/>
</dbReference>
<evidence type="ECO:0000256" key="4">
    <source>
        <dbReference type="ARBA" id="ARBA00022741"/>
    </source>
</evidence>
<keyword evidence="3 8" id="KW-0808">Transferase</keyword>
<reference evidence="8 9" key="1">
    <citation type="submission" date="2024-02" db="EMBL/GenBank/DDBJ databases">
        <title>Discinaceae phylogenomics.</title>
        <authorList>
            <person name="Dirks A.C."/>
            <person name="James T.Y."/>
        </authorList>
    </citation>
    <scope>NUCLEOTIDE SEQUENCE [LARGE SCALE GENOMIC DNA]</scope>
    <source>
        <strain evidence="8 9">ACD0624</strain>
    </source>
</reference>
<dbReference type="InterPro" id="IPR017665">
    <property type="entry name" value="Guanylate_kinase"/>
</dbReference>
<evidence type="ECO:0000256" key="1">
    <source>
        <dbReference type="ARBA" id="ARBA00005790"/>
    </source>
</evidence>
<keyword evidence="9" id="KW-1185">Reference proteome</keyword>
<evidence type="ECO:0000259" key="7">
    <source>
        <dbReference type="PROSITE" id="PS50052"/>
    </source>
</evidence>
<dbReference type="Proteomes" id="UP001447188">
    <property type="component" value="Unassembled WGS sequence"/>
</dbReference>
<accession>A0ABR3GC24</accession>
<dbReference type="EC" id="2.7.4.8" evidence="2"/>
<dbReference type="SMART" id="SM00072">
    <property type="entry name" value="GuKc"/>
    <property type="match status" value="1"/>
</dbReference>
<keyword evidence="4" id="KW-0547">Nucleotide-binding</keyword>
<dbReference type="EMBL" id="JBBBZM010000123">
    <property type="protein sequence ID" value="KAL0633480.1"/>
    <property type="molecule type" value="Genomic_DNA"/>
</dbReference>
<dbReference type="PANTHER" id="PTHR23117">
    <property type="entry name" value="GUANYLATE KINASE-RELATED"/>
    <property type="match status" value="1"/>
</dbReference>
<dbReference type="InterPro" id="IPR020590">
    <property type="entry name" value="Guanylate_kinase_CS"/>
</dbReference>
<evidence type="ECO:0000313" key="8">
    <source>
        <dbReference type="EMBL" id="KAL0633480.1"/>
    </source>
</evidence>
<dbReference type="InterPro" id="IPR027417">
    <property type="entry name" value="P-loop_NTPase"/>
</dbReference>
<comment type="similarity">
    <text evidence="1">Belongs to the guanylate kinase family.</text>
</comment>
<keyword evidence="5 8" id="KW-0418">Kinase</keyword>
<evidence type="ECO:0000256" key="5">
    <source>
        <dbReference type="ARBA" id="ARBA00022777"/>
    </source>
</evidence>
<dbReference type="InterPro" id="IPR008144">
    <property type="entry name" value="Guanylate_kin-like_dom"/>
</dbReference>
<protein>
    <recommendedName>
        <fullName evidence="2">guanylate kinase</fullName>
        <ecNumber evidence="2">2.7.4.8</ecNumber>
    </recommendedName>
</protein>